<keyword evidence="5 8" id="KW-0812">Transmembrane</keyword>
<feature type="transmembrane region" description="Helical" evidence="8">
    <location>
        <begin position="116"/>
        <end position="135"/>
    </location>
</feature>
<evidence type="ECO:0000256" key="4">
    <source>
        <dbReference type="ARBA" id="ARBA00022519"/>
    </source>
</evidence>
<dbReference type="eggNOG" id="arCOG05632">
    <property type="taxonomic scope" value="Archaea"/>
</dbReference>
<dbReference type="GeneID" id="10360627"/>
<reference evidence="9 10" key="1">
    <citation type="journal article" date="2011" name="J. Bacteriol.">
        <title>Complete genome sequence of the thermoacidophilic crenarchaeon Thermoproteus uzoniensis 768-20.</title>
        <authorList>
            <person name="Mardanov A.V."/>
            <person name="Gumerov V.M."/>
            <person name="Beletsky A.V."/>
            <person name="Prokofeva M.I."/>
            <person name="Bonch-Osmolovskaya E.A."/>
            <person name="Ravin N.V."/>
            <person name="Skryabin K.G."/>
        </authorList>
    </citation>
    <scope>NUCLEOTIDE SEQUENCE [LARGE SCALE GENOMIC DNA]</scope>
    <source>
        <strain evidence="9 10">768-20</strain>
    </source>
</reference>
<feature type="transmembrane region" description="Helical" evidence="8">
    <location>
        <begin position="295"/>
        <end position="319"/>
    </location>
</feature>
<sequence length="417" mass="45274">MGVPDFLKKPWKPEIAGAVIGVIAVLQIIVVRSPWYITGPENQFGGWLYNVLSGGLLKTGQWAYFNPNSPMFVAPAAPPWDPRNKEFMIVWGFMLGAMIAKALEGQWRLRWPANRATVVLSVVGGLMLGFGARLALGCNIGNFVATIQSLVFSGFVFFLGMVVGSFIGTKLIEEYLMGLMGRSKPIRIELGNRVDNRKVLVFALAMTLVTALYWWLLGVVTAIAFLLLGIGYGFAGSKGEICFTSMLRDGFWSRLAPYGGNARAVAIALSIMITGNLILKYGLGWQYREFLFPVGAHTFVGGALFGIGMVLVAGCSFSSAYRSGEGSIPHLIAWFGMVSGMVVLSYVWPFFFTTSIYLSPVLRFQDLFGGNLAAGAAAAYSVALFIGLVGSWRDGTLRRLAAAPTIRLGLLRAVKLR</sequence>
<evidence type="ECO:0000256" key="8">
    <source>
        <dbReference type="SAM" id="Phobius"/>
    </source>
</evidence>
<dbReference type="RefSeq" id="WP_013679914.1">
    <property type="nucleotide sequence ID" value="NC_015315.1"/>
</dbReference>
<feature type="transmembrane region" description="Helical" evidence="8">
    <location>
        <begin position="264"/>
        <end position="283"/>
    </location>
</feature>
<dbReference type="EMBL" id="CP002590">
    <property type="protein sequence ID" value="AEA12578.1"/>
    <property type="molecule type" value="Genomic_DNA"/>
</dbReference>
<feature type="transmembrane region" description="Helical" evidence="8">
    <location>
        <begin position="47"/>
        <end position="65"/>
    </location>
</feature>
<keyword evidence="7 8" id="KW-0472">Membrane</keyword>
<dbReference type="KEGG" id="tuz:TUZN_1098"/>
<feature type="transmembrane region" description="Helical" evidence="8">
    <location>
        <begin position="372"/>
        <end position="392"/>
    </location>
</feature>
<name>F2L096_THEU7</name>
<feature type="transmembrane region" description="Helical" evidence="8">
    <location>
        <begin position="199"/>
        <end position="216"/>
    </location>
</feature>
<organism evidence="9 10">
    <name type="scientific">Thermoproteus uzoniensis (strain 768-20)</name>
    <dbReference type="NCBI Taxonomy" id="999630"/>
    <lineage>
        <taxon>Archaea</taxon>
        <taxon>Thermoproteota</taxon>
        <taxon>Thermoprotei</taxon>
        <taxon>Thermoproteales</taxon>
        <taxon>Thermoproteaceae</taxon>
        <taxon>Thermoproteus</taxon>
    </lineage>
</organism>
<keyword evidence="3" id="KW-1003">Cell membrane</keyword>
<reference key="2">
    <citation type="submission" date="2011-03" db="EMBL/GenBank/DDBJ databases">
        <title>Complete genome sequence of the thermoacidophilic crenarchaeon Thermoproteus uzoniensis 768-20.</title>
        <authorList>
            <person name="Mardanov A.V."/>
            <person name="Gumerov V.M."/>
            <person name="Beletsky A.V."/>
            <person name="Prokofeva M.I."/>
            <person name="Bonch-Osmolovskaya E.A."/>
            <person name="Ravin N.V."/>
            <person name="Skryabin K.G."/>
        </authorList>
    </citation>
    <scope>NUCLEOTIDE SEQUENCE</scope>
    <source>
        <strain>768-20</strain>
    </source>
</reference>
<evidence type="ECO:0000313" key="10">
    <source>
        <dbReference type="Proteomes" id="UP000008138"/>
    </source>
</evidence>
<evidence type="ECO:0000313" key="9">
    <source>
        <dbReference type="EMBL" id="AEA12578.1"/>
    </source>
</evidence>
<evidence type="ECO:0000256" key="5">
    <source>
        <dbReference type="ARBA" id="ARBA00022692"/>
    </source>
</evidence>
<feature type="transmembrane region" description="Helical" evidence="8">
    <location>
        <begin position="15"/>
        <end position="35"/>
    </location>
</feature>
<dbReference type="STRING" id="999630.TUZN_1098"/>
<keyword evidence="10" id="KW-1185">Reference proteome</keyword>
<dbReference type="Pfam" id="PF04143">
    <property type="entry name" value="Sulf_transp"/>
    <property type="match status" value="2"/>
</dbReference>
<proteinExistence type="predicted"/>
<dbReference type="HOGENOM" id="CLU_041737_0_0_2"/>
<dbReference type="OrthoDB" id="26401at2157"/>
<feature type="transmembrane region" description="Helical" evidence="8">
    <location>
        <begin position="331"/>
        <end position="352"/>
    </location>
</feature>
<comment type="subcellular location">
    <subcellularLocation>
        <location evidence="1">Cell inner membrane</location>
        <topology evidence="1">Multi-pass membrane protein</topology>
    </subcellularLocation>
</comment>
<gene>
    <name evidence="9" type="ordered locus">TUZN_1098</name>
</gene>
<feature type="transmembrane region" description="Helical" evidence="8">
    <location>
        <begin position="147"/>
        <end position="172"/>
    </location>
</feature>
<dbReference type="PANTHER" id="PTHR30574">
    <property type="entry name" value="INNER MEMBRANE PROTEIN YEDE"/>
    <property type="match status" value="1"/>
</dbReference>
<evidence type="ECO:0000256" key="3">
    <source>
        <dbReference type="ARBA" id="ARBA00022475"/>
    </source>
</evidence>
<evidence type="ECO:0000256" key="7">
    <source>
        <dbReference type="ARBA" id="ARBA00023136"/>
    </source>
</evidence>
<evidence type="ECO:0000256" key="1">
    <source>
        <dbReference type="ARBA" id="ARBA00004429"/>
    </source>
</evidence>
<dbReference type="Proteomes" id="UP000008138">
    <property type="component" value="Chromosome"/>
</dbReference>
<keyword evidence="4" id="KW-0997">Cell inner membrane</keyword>
<protein>
    <submittedName>
        <fullName evidence="9">Inner membrane protein</fullName>
    </submittedName>
</protein>
<evidence type="ECO:0000256" key="2">
    <source>
        <dbReference type="ARBA" id="ARBA00022448"/>
    </source>
</evidence>
<dbReference type="AlphaFoldDB" id="F2L096"/>
<keyword evidence="6 8" id="KW-1133">Transmembrane helix</keyword>
<feature type="transmembrane region" description="Helical" evidence="8">
    <location>
        <begin position="222"/>
        <end position="243"/>
    </location>
</feature>
<dbReference type="InterPro" id="IPR007272">
    <property type="entry name" value="Sulf_transp_TsuA/YedE"/>
</dbReference>
<keyword evidence="2" id="KW-0813">Transport</keyword>
<dbReference type="PANTHER" id="PTHR30574:SF1">
    <property type="entry name" value="SULPHUR TRANSPORT DOMAIN-CONTAINING PROTEIN"/>
    <property type="match status" value="1"/>
</dbReference>
<feature type="transmembrane region" description="Helical" evidence="8">
    <location>
        <begin position="87"/>
        <end position="104"/>
    </location>
</feature>
<evidence type="ECO:0000256" key="6">
    <source>
        <dbReference type="ARBA" id="ARBA00022989"/>
    </source>
</evidence>
<accession>F2L096</accession>
<dbReference type="GO" id="GO:0005886">
    <property type="term" value="C:plasma membrane"/>
    <property type="evidence" value="ECO:0007669"/>
    <property type="project" value="UniProtKB-SubCell"/>
</dbReference>